<accession>A0A814BUL3</accession>
<evidence type="ECO:0000313" key="3">
    <source>
        <dbReference type="EMBL" id="CAF1027875.1"/>
    </source>
</evidence>
<dbReference type="EMBL" id="CAJNOU010000251">
    <property type="protein sequence ID" value="CAF0932604.1"/>
    <property type="molecule type" value="Genomic_DNA"/>
</dbReference>
<evidence type="ECO:0000313" key="2">
    <source>
        <dbReference type="EMBL" id="CAF0932604.1"/>
    </source>
</evidence>
<dbReference type="EMBL" id="CAJNOH010000092">
    <property type="protein sequence ID" value="CAF0860271.1"/>
    <property type="molecule type" value="Genomic_DNA"/>
</dbReference>
<evidence type="ECO:0000313" key="5">
    <source>
        <dbReference type="EMBL" id="CAF3615061.1"/>
    </source>
</evidence>
<evidence type="ECO:0000313" key="1">
    <source>
        <dbReference type="EMBL" id="CAF0860271.1"/>
    </source>
</evidence>
<dbReference type="EMBL" id="CAJOBE010000291">
    <property type="protein sequence ID" value="CAF3615061.1"/>
    <property type="molecule type" value="Genomic_DNA"/>
</dbReference>
<organism evidence="2 8">
    <name type="scientific">Rotaria sordida</name>
    <dbReference type="NCBI Taxonomy" id="392033"/>
    <lineage>
        <taxon>Eukaryota</taxon>
        <taxon>Metazoa</taxon>
        <taxon>Spiralia</taxon>
        <taxon>Gnathifera</taxon>
        <taxon>Rotifera</taxon>
        <taxon>Eurotatoria</taxon>
        <taxon>Bdelloidea</taxon>
        <taxon>Philodinida</taxon>
        <taxon>Philodinidae</taxon>
        <taxon>Rotaria</taxon>
    </lineage>
</organism>
<evidence type="ECO:0000313" key="8">
    <source>
        <dbReference type="Proteomes" id="UP000663889"/>
    </source>
</evidence>
<name>A0A814BUL3_9BILA</name>
<dbReference type="EMBL" id="CAJNOL010000361">
    <property type="protein sequence ID" value="CAF1027875.1"/>
    <property type="molecule type" value="Genomic_DNA"/>
</dbReference>
<dbReference type="Proteomes" id="UP000663882">
    <property type="component" value="Unassembled WGS sequence"/>
</dbReference>
<dbReference type="Proteomes" id="UP000663874">
    <property type="component" value="Unassembled WGS sequence"/>
</dbReference>
<keyword evidence="7" id="KW-1185">Reference proteome</keyword>
<dbReference type="Proteomes" id="UP000663870">
    <property type="component" value="Unassembled WGS sequence"/>
</dbReference>
<sequence>MASKCLADQLREVQTKMENLVIQVNALDAGINQTKDNIAQGVPHTLEELNLFCEKITRRTLVNHELERVREERNRLRGRVNQHQ</sequence>
<evidence type="ECO:0000313" key="6">
    <source>
        <dbReference type="EMBL" id="CAF3937710.1"/>
    </source>
</evidence>
<evidence type="ECO:0000313" key="7">
    <source>
        <dbReference type="Proteomes" id="UP000663870"/>
    </source>
</evidence>
<dbReference type="Proteomes" id="UP000663823">
    <property type="component" value="Unassembled WGS sequence"/>
</dbReference>
<proteinExistence type="predicted"/>
<gene>
    <name evidence="5" type="ORF">FNK824_LOCUS4109</name>
    <name evidence="3" type="ORF">JXQ802_LOCUS15497</name>
    <name evidence="6" type="ORF">OTI717_LOCUS25693</name>
    <name evidence="1" type="ORF">PYM288_LOCUS7522</name>
    <name evidence="4" type="ORF">RFH988_LOCUS17059</name>
    <name evidence="2" type="ORF">SEV965_LOCUS7259</name>
</gene>
<dbReference type="Proteomes" id="UP000663854">
    <property type="component" value="Unassembled WGS sequence"/>
</dbReference>
<reference evidence="2" key="1">
    <citation type="submission" date="2021-02" db="EMBL/GenBank/DDBJ databases">
        <authorList>
            <person name="Nowell W R."/>
        </authorList>
    </citation>
    <scope>NUCLEOTIDE SEQUENCE</scope>
</reference>
<dbReference type="AlphaFoldDB" id="A0A814BUL3"/>
<dbReference type="EMBL" id="CAJNOO010000897">
    <property type="protein sequence ID" value="CAF1057246.1"/>
    <property type="molecule type" value="Genomic_DNA"/>
</dbReference>
<evidence type="ECO:0000313" key="4">
    <source>
        <dbReference type="EMBL" id="CAF1057246.1"/>
    </source>
</evidence>
<comment type="caution">
    <text evidence="2">The sequence shown here is derived from an EMBL/GenBank/DDBJ whole genome shotgun (WGS) entry which is preliminary data.</text>
</comment>
<dbReference type="EMBL" id="CAJOAX010005168">
    <property type="protein sequence ID" value="CAF3937710.1"/>
    <property type="molecule type" value="Genomic_DNA"/>
</dbReference>
<protein>
    <submittedName>
        <fullName evidence="2">Uncharacterized protein</fullName>
    </submittedName>
</protein>
<dbReference type="Proteomes" id="UP000663889">
    <property type="component" value="Unassembled WGS sequence"/>
</dbReference>